<evidence type="ECO:0000313" key="2">
    <source>
        <dbReference type="Proteomes" id="UP000266441"/>
    </source>
</evidence>
<name>A0A399CY79_9BACT</name>
<organism evidence="1 2">
    <name type="scientific">Mariniphaga sediminis</name>
    <dbReference type="NCBI Taxonomy" id="1628158"/>
    <lineage>
        <taxon>Bacteria</taxon>
        <taxon>Pseudomonadati</taxon>
        <taxon>Bacteroidota</taxon>
        <taxon>Bacteroidia</taxon>
        <taxon>Marinilabiliales</taxon>
        <taxon>Prolixibacteraceae</taxon>
        <taxon>Mariniphaga</taxon>
    </lineage>
</organism>
<comment type="caution">
    <text evidence="1">The sequence shown here is derived from an EMBL/GenBank/DDBJ whole genome shotgun (WGS) entry which is preliminary data.</text>
</comment>
<dbReference type="AlphaFoldDB" id="A0A399CY79"/>
<reference evidence="1 2" key="1">
    <citation type="journal article" date="2015" name="Int. J. Syst. Evol. Microbiol.">
        <title>Mariniphaga sediminis sp. nov., isolated from coastal sediment.</title>
        <authorList>
            <person name="Wang F.Q."/>
            <person name="Shen Q.Y."/>
            <person name="Chen G.J."/>
            <person name="Du Z.J."/>
        </authorList>
    </citation>
    <scope>NUCLEOTIDE SEQUENCE [LARGE SCALE GENOMIC DNA]</scope>
    <source>
        <strain evidence="1 2">SY21</strain>
    </source>
</reference>
<sequence length="68" mass="7880">MVPFIGNKKSISRLFFPAAIPNLVPVIFCISTNTKNQCYIPDRYIHRKKFSAKTVVQKRYGMMPCIEK</sequence>
<proteinExistence type="predicted"/>
<accession>A0A399CY79</accession>
<evidence type="ECO:0000313" key="1">
    <source>
        <dbReference type="EMBL" id="RIH64166.1"/>
    </source>
</evidence>
<gene>
    <name evidence="1" type="ORF">D1164_16560</name>
</gene>
<dbReference type="Proteomes" id="UP000266441">
    <property type="component" value="Unassembled WGS sequence"/>
</dbReference>
<dbReference type="EMBL" id="QWET01000013">
    <property type="protein sequence ID" value="RIH64166.1"/>
    <property type="molecule type" value="Genomic_DNA"/>
</dbReference>
<protein>
    <submittedName>
        <fullName evidence="1">Uncharacterized protein</fullName>
    </submittedName>
</protein>
<keyword evidence="2" id="KW-1185">Reference proteome</keyword>